<dbReference type="AlphaFoldDB" id="A0A976FJV1"/>
<protein>
    <submittedName>
        <fullName evidence="1">Uncharacterized protein</fullName>
    </submittedName>
</protein>
<gene>
    <name evidence="1" type="ORF">CCR75_009796</name>
</gene>
<evidence type="ECO:0000313" key="2">
    <source>
        <dbReference type="Proteomes" id="UP000294530"/>
    </source>
</evidence>
<dbReference type="Proteomes" id="UP000294530">
    <property type="component" value="Unassembled WGS sequence"/>
</dbReference>
<comment type="caution">
    <text evidence="1">The sequence shown here is derived from an EMBL/GenBank/DDBJ whole genome shotgun (WGS) entry which is preliminary data.</text>
</comment>
<dbReference type="GeneID" id="94353505"/>
<dbReference type="KEGG" id="blac:94353505"/>
<dbReference type="EMBL" id="SHOA02000180">
    <property type="protein sequence ID" value="TDH68137.1"/>
    <property type="molecule type" value="Genomic_DNA"/>
</dbReference>
<name>A0A976FJV1_BRELC</name>
<dbReference type="OrthoDB" id="271164at2759"/>
<reference evidence="1 2" key="1">
    <citation type="journal article" date="2021" name="Genome Biol.">
        <title>AFLAP: assembly-free linkage analysis pipeline using k-mers from genome sequencing data.</title>
        <authorList>
            <person name="Fletcher K."/>
            <person name="Zhang L."/>
            <person name="Gil J."/>
            <person name="Han R."/>
            <person name="Cavanaugh K."/>
            <person name="Michelmore R."/>
        </authorList>
    </citation>
    <scope>NUCLEOTIDE SEQUENCE [LARGE SCALE GENOMIC DNA]</scope>
    <source>
        <strain evidence="1 2">SF5</strain>
    </source>
</reference>
<evidence type="ECO:0000313" key="1">
    <source>
        <dbReference type="EMBL" id="TDH68137.1"/>
    </source>
</evidence>
<organism evidence="1 2">
    <name type="scientific">Bremia lactucae</name>
    <name type="common">Lettuce downy mildew</name>
    <dbReference type="NCBI Taxonomy" id="4779"/>
    <lineage>
        <taxon>Eukaryota</taxon>
        <taxon>Sar</taxon>
        <taxon>Stramenopiles</taxon>
        <taxon>Oomycota</taxon>
        <taxon>Peronosporomycetes</taxon>
        <taxon>Peronosporales</taxon>
        <taxon>Peronosporaceae</taxon>
        <taxon>Bremia</taxon>
    </lineage>
</organism>
<proteinExistence type="predicted"/>
<dbReference type="RefSeq" id="XP_067817636.1">
    <property type="nucleotide sequence ID" value="XM_067967834.1"/>
</dbReference>
<sequence>MVQKVTQVRQQPRRGIAISSFSQASATGVWSYRVDVSVYEGKRASAFINGSEDVSADENFSDTDSLSDTSSVEHYSILRRYNDSLQLNEQVRVVVNASEKEY</sequence>
<keyword evidence="2" id="KW-1185">Reference proteome</keyword>
<accession>A0A976FJV1</accession>